<name>A0A4Q7Z1P7_9BACT</name>
<dbReference type="OrthoDB" id="277063at2"/>
<evidence type="ECO:0008006" key="3">
    <source>
        <dbReference type="Google" id="ProtNLM"/>
    </source>
</evidence>
<dbReference type="AlphaFoldDB" id="A0A4Q7Z1P7"/>
<evidence type="ECO:0000313" key="2">
    <source>
        <dbReference type="Proteomes" id="UP000292958"/>
    </source>
</evidence>
<dbReference type="SUPFAM" id="SSF142906">
    <property type="entry name" value="YjbR-like"/>
    <property type="match status" value="1"/>
</dbReference>
<dbReference type="Gene3D" id="3.90.1150.30">
    <property type="match status" value="1"/>
</dbReference>
<organism evidence="1 2">
    <name type="scientific">Edaphobacter modestus</name>
    <dbReference type="NCBI Taxonomy" id="388466"/>
    <lineage>
        <taxon>Bacteria</taxon>
        <taxon>Pseudomonadati</taxon>
        <taxon>Acidobacteriota</taxon>
        <taxon>Terriglobia</taxon>
        <taxon>Terriglobales</taxon>
        <taxon>Acidobacteriaceae</taxon>
        <taxon>Edaphobacter</taxon>
    </lineage>
</organism>
<dbReference type="InterPro" id="IPR038056">
    <property type="entry name" value="YjbR-like_sf"/>
</dbReference>
<evidence type="ECO:0000313" key="1">
    <source>
        <dbReference type="EMBL" id="RZU43473.1"/>
    </source>
</evidence>
<gene>
    <name evidence="1" type="ORF">BDD14_5139</name>
</gene>
<dbReference type="RefSeq" id="WP_130422072.1">
    <property type="nucleotide sequence ID" value="NZ_SHKW01000001.1"/>
</dbReference>
<reference evidence="1 2" key="1">
    <citation type="submission" date="2019-02" db="EMBL/GenBank/DDBJ databases">
        <title>Genomic Encyclopedia of Archaeal and Bacterial Type Strains, Phase II (KMG-II): from individual species to whole genera.</title>
        <authorList>
            <person name="Goeker M."/>
        </authorList>
    </citation>
    <scope>NUCLEOTIDE SEQUENCE [LARGE SCALE GENOMIC DNA]</scope>
    <source>
        <strain evidence="1 2">DSM 18101</strain>
    </source>
</reference>
<dbReference type="Pfam" id="PF04237">
    <property type="entry name" value="YjbR"/>
    <property type="match status" value="1"/>
</dbReference>
<comment type="caution">
    <text evidence="1">The sequence shown here is derived from an EMBL/GenBank/DDBJ whole genome shotgun (WGS) entry which is preliminary data.</text>
</comment>
<dbReference type="InterPro" id="IPR058532">
    <property type="entry name" value="YjbR/MT2646/Rv2570-like"/>
</dbReference>
<dbReference type="EMBL" id="SHKW01000001">
    <property type="protein sequence ID" value="RZU43473.1"/>
    <property type="molecule type" value="Genomic_DNA"/>
</dbReference>
<keyword evidence="2" id="KW-1185">Reference proteome</keyword>
<sequence>MPAQRHISNDGEHLSRVRRICSALPATSEKLSHGEPTFFVNKKVFTMFANNHHHDGHIAIWIPAPPGAQHALIRYSAKKYFKPPYVGVSGWVGIELGEVSDEELSLHILEAWRMIAPKRLHSITDIRIV</sequence>
<proteinExistence type="predicted"/>
<protein>
    <recommendedName>
        <fullName evidence="3">DNA-binding protein (MmcQ/YjbR family)</fullName>
    </recommendedName>
</protein>
<accession>A0A4Q7Z1P7</accession>
<dbReference type="Proteomes" id="UP000292958">
    <property type="component" value="Unassembled WGS sequence"/>
</dbReference>